<name>A0A316G4C5_9GAMM</name>
<dbReference type="OrthoDB" id="5771733at2"/>
<dbReference type="Gene3D" id="1.20.5.300">
    <property type="match status" value="1"/>
</dbReference>
<dbReference type="Proteomes" id="UP000245790">
    <property type="component" value="Unassembled WGS sequence"/>
</dbReference>
<evidence type="ECO:0000313" key="3">
    <source>
        <dbReference type="Proteomes" id="UP000245790"/>
    </source>
</evidence>
<sequence>MSQNQKLMDLECKLAFQDDTINILNDTVIAQQKQIDELMHHLQKLQAQMVSLREQQGSDPAGHELPPHY</sequence>
<gene>
    <name evidence="2" type="ORF">C8D97_108167</name>
</gene>
<dbReference type="PANTHER" id="PTHR36508:SF1">
    <property type="entry name" value="PROTEIN SLYX"/>
    <property type="match status" value="1"/>
</dbReference>
<evidence type="ECO:0000256" key="1">
    <source>
        <dbReference type="SAM" id="Coils"/>
    </source>
</evidence>
<dbReference type="InterPro" id="IPR007236">
    <property type="entry name" value="SlyX"/>
</dbReference>
<proteinExistence type="predicted"/>
<dbReference type="PANTHER" id="PTHR36508">
    <property type="entry name" value="PROTEIN SLYX"/>
    <property type="match status" value="1"/>
</dbReference>
<evidence type="ECO:0000313" key="2">
    <source>
        <dbReference type="EMBL" id="PWK49257.1"/>
    </source>
</evidence>
<keyword evidence="1" id="KW-0175">Coiled coil</keyword>
<dbReference type="RefSeq" id="WP_109764053.1">
    <property type="nucleotide sequence ID" value="NZ_QGGU01000008.1"/>
</dbReference>
<protein>
    <submittedName>
        <fullName evidence="2">SlyX protein</fullName>
    </submittedName>
</protein>
<feature type="coiled-coil region" evidence="1">
    <location>
        <begin position="28"/>
        <end position="55"/>
    </location>
</feature>
<keyword evidence="3" id="KW-1185">Reference proteome</keyword>
<reference evidence="2 3" key="1">
    <citation type="submission" date="2018-05" db="EMBL/GenBank/DDBJ databases">
        <title>Genomic Encyclopedia of Type Strains, Phase IV (KMG-IV): sequencing the most valuable type-strain genomes for metagenomic binning, comparative biology and taxonomic classification.</title>
        <authorList>
            <person name="Goeker M."/>
        </authorList>
    </citation>
    <scope>NUCLEOTIDE SEQUENCE [LARGE SCALE GENOMIC DNA]</scope>
    <source>
        <strain evidence="2 3">DSM 25350</strain>
    </source>
</reference>
<accession>A0A316G4C5</accession>
<comment type="caution">
    <text evidence="2">The sequence shown here is derived from an EMBL/GenBank/DDBJ whole genome shotgun (WGS) entry which is preliminary data.</text>
</comment>
<dbReference type="EMBL" id="QGGU01000008">
    <property type="protein sequence ID" value="PWK49257.1"/>
    <property type="molecule type" value="Genomic_DNA"/>
</dbReference>
<dbReference type="Pfam" id="PF04102">
    <property type="entry name" value="SlyX"/>
    <property type="match status" value="1"/>
</dbReference>
<organism evidence="2 3">
    <name type="scientific">Pleionea mediterranea</name>
    <dbReference type="NCBI Taxonomy" id="523701"/>
    <lineage>
        <taxon>Bacteria</taxon>
        <taxon>Pseudomonadati</taxon>
        <taxon>Pseudomonadota</taxon>
        <taxon>Gammaproteobacteria</taxon>
        <taxon>Oceanospirillales</taxon>
        <taxon>Pleioneaceae</taxon>
        <taxon>Pleionea</taxon>
    </lineage>
</organism>
<dbReference type="AlphaFoldDB" id="A0A316G4C5"/>